<evidence type="ECO:0000313" key="4">
    <source>
        <dbReference type="EMBL" id="QDV21916.1"/>
    </source>
</evidence>
<evidence type="ECO:0008006" key="7">
    <source>
        <dbReference type="Google" id="ProtNLM"/>
    </source>
</evidence>
<dbReference type="EMBL" id="CP036298">
    <property type="protein sequence ID" value="QDV21916.1"/>
    <property type="molecule type" value="Genomic_DNA"/>
</dbReference>
<feature type="region of interest" description="Disordered" evidence="1">
    <location>
        <begin position="158"/>
        <end position="230"/>
    </location>
</feature>
<evidence type="ECO:0000313" key="5">
    <source>
        <dbReference type="EMBL" id="QDV22469.1"/>
    </source>
</evidence>
<keyword evidence="6" id="KW-1185">Reference proteome</keyword>
<dbReference type="PANTHER" id="PTHR33408:SF4">
    <property type="entry name" value="TRANSPOSASE DDE DOMAIN-CONTAINING PROTEIN"/>
    <property type="match status" value="1"/>
</dbReference>
<dbReference type="NCBIfam" id="NF033551">
    <property type="entry name" value="transpos_IS1182"/>
    <property type="match status" value="1"/>
</dbReference>
<feature type="domain" description="Transposase IS4-like" evidence="2">
    <location>
        <begin position="221"/>
        <end position="396"/>
    </location>
</feature>
<dbReference type="InterPro" id="IPR008490">
    <property type="entry name" value="Transposase_InsH_N"/>
</dbReference>
<dbReference type="Proteomes" id="UP000318017">
    <property type="component" value="Chromosome"/>
</dbReference>
<dbReference type="GO" id="GO:0006313">
    <property type="term" value="P:DNA transposition"/>
    <property type="evidence" value="ECO:0007669"/>
    <property type="project" value="InterPro"/>
</dbReference>
<name>A0A518G020_9BACT</name>
<dbReference type="AlphaFoldDB" id="A0A518G020"/>
<feature type="compositionally biased region" description="Basic and acidic residues" evidence="1">
    <location>
        <begin position="158"/>
        <end position="229"/>
    </location>
</feature>
<dbReference type="PANTHER" id="PTHR33408">
    <property type="entry name" value="TRANSPOSASE"/>
    <property type="match status" value="1"/>
</dbReference>
<sequence>MLSLEDMLPRDHRARIVWSFVKTLDLEPLYEKIVVTKSTVGRNSIAPEILVSLWLLATLDGIGTARELGRRCETDIAYLWTLGNVTVNYHTLSDFRVENGAFLEKTLVDTVASLVAQGLVPLETIAQDGMRVRASAGSSSFRRKPTLESLQQQAQAHVDRLKKESENECDRSDGDARRQAAVERASRERQERLDEALRQFEELSKQRESRRKGDGEKTRVSTTDPDARNMKMANGGFDPAFNVQFATDADSRVIVAVDVINSGTDSGQMAPMHEKVCSTYDKTPKTQLVDSAYATKGDVKTVESKGTEVVSTIPRGSVLESKGKDPHAQQPGESDEYTAFRARMAKEEYKELYKTRPSVAEFPNADCRNRNLRQFKVRGLVKVKAVALWHAVAFNFTRMVNLGALAS</sequence>
<dbReference type="KEGG" id="ahel:Q31a_01950"/>
<evidence type="ECO:0000259" key="3">
    <source>
        <dbReference type="Pfam" id="PF05598"/>
    </source>
</evidence>
<gene>
    <name evidence="4" type="ORF">Q31a_01950</name>
    <name evidence="5" type="ORF">Q31a_07540</name>
</gene>
<evidence type="ECO:0000259" key="2">
    <source>
        <dbReference type="Pfam" id="PF01609"/>
    </source>
</evidence>
<evidence type="ECO:0000313" key="6">
    <source>
        <dbReference type="Proteomes" id="UP000318017"/>
    </source>
</evidence>
<organism evidence="4 6">
    <name type="scientific">Aureliella helgolandensis</name>
    <dbReference type="NCBI Taxonomy" id="2527968"/>
    <lineage>
        <taxon>Bacteria</taxon>
        <taxon>Pseudomonadati</taxon>
        <taxon>Planctomycetota</taxon>
        <taxon>Planctomycetia</taxon>
        <taxon>Pirellulales</taxon>
        <taxon>Pirellulaceae</taxon>
        <taxon>Aureliella</taxon>
    </lineage>
</organism>
<dbReference type="KEGG" id="ahel:Q31a_07540"/>
<dbReference type="EMBL" id="CP036298">
    <property type="protein sequence ID" value="QDV22469.1"/>
    <property type="molecule type" value="Genomic_DNA"/>
</dbReference>
<accession>A0A518G020</accession>
<evidence type="ECO:0000256" key="1">
    <source>
        <dbReference type="SAM" id="MobiDB-lite"/>
    </source>
</evidence>
<feature type="region of interest" description="Disordered" evidence="1">
    <location>
        <begin position="316"/>
        <end position="335"/>
    </location>
</feature>
<proteinExistence type="predicted"/>
<reference evidence="4 6" key="1">
    <citation type="submission" date="2019-02" db="EMBL/GenBank/DDBJ databases">
        <title>Deep-cultivation of Planctomycetes and their phenomic and genomic characterization uncovers novel biology.</title>
        <authorList>
            <person name="Wiegand S."/>
            <person name="Jogler M."/>
            <person name="Boedeker C."/>
            <person name="Pinto D."/>
            <person name="Vollmers J."/>
            <person name="Rivas-Marin E."/>
            <person name="Kohn T."/>
            <person name="Peeters S.H."/>
            <person name="Heuer A."/>
            <person name="Rast P."/>
            <person name="Oberbeckmann S."/>
            <person name="Bunk B."/>
            <person name="Jeske O."/>
            <person name="Meyerdierks A."/>
            <person name="Storesund J.E."/>
            <person name="Kallscheuer N."/>
            <person name="Luecker S."/>
            <person name="Lage O.M."/>
            <person name="Pohl T."/>
            <person name="Merkel B.J."/>
            <person name="Hornburger P."/>
            <person name="Mueller R.-W."/>
            <person name="Bruemmer F."/>
            <person name="Labrenz M."/>
            <person name="Spormann A.M."/>
            <person name="Op den Camp H."/>
            <person name="Overmann J."/>
            <person name="Amann R."/>
            <person name="Jetten M.S.M."/>
            <person name="Mascher T."/>
            <person name="Medema M.H."/>
            <person name="Devos D.P."/>
            <person name="Kaster A.-K."/>
            <person name="Ovreas L."/>
            <person name="Rohde M."/>
            <person name="Galperin M.Y."/>
            <person name="Jogler C."/>
        </authorList>
    </citation>
    <scope>NUCLEOTIDE SEQUENCE [LARGE SCALE GENOMIC DNA]</scope>
    <source>
        <strain evidence="4 6">Q31a</strain>
    </source>
</reference>
<dbReference type="GO" id="GO:0004803">
    <property type="term" value="F:transposase activity"/>
    <property type="evidence" value="ECO:0007669"/>
    <property type="project" value="InterPro"/>
</dbReference>
<dbReference type="InterPro" id="IPR047629">
    <property type="entry name" value="IS1182_transpos"/>
</dbReference>
<feature type="domain" description="Transposase InsH N-terminal" evidence="3">
    <location>
        <begin position="3"/>
        <end position="96"/>
    </location>
</feature>
<protein>
    <recommendedName>
        <fullName evidence="7">Transposase DDE domain protein</fullName>
    </recommendedName>
</protein>
<dbReference type="InterPro" id="IPR002559">
    <property type="entry name" value="Transposase_11"/>
</dbReference>
<dbReference type="GO" id="GO:0003677">
    <property type="term" value="F:DNA binding"/>
    <property type="evidence" value="ECO:0007669"/>
    <property type="project" value="InterPro"/>
</dbReference>
<dbReference type="Pfam" id="PF01609">
    <property type="entry name" value="DDE_Tnp_1"/>
    <property type="match status" value="1"/>
</dbReference>
<dbReference type="Pfam" id="PF05598">
    <property type="entry name" value="DUF772"/>
    <property type="match status" value="1"/>
</dbReference>